<dbReference type="EMBL" id="BAAAGX010000009">
    <property type="protein sequence ID" value="GAA0237746.1"/>
    <property type="molecule type" value="Genomic_DNA"/>
</dbReference>
<accession>A0ABN0U3W1</accession>
<name>A0ABN0U3W1_9ACTN</name>
<protein>
    <submittedName>
        <fullName evidence="2">Uncharacterized protein</fullName>
    </submittedName>
</protein>
<proteinExistence type="predicted"/>
<organism evidence="2 3">
    <name type="scientific">Cryptosporangium japonicum</name>
    <dbReference type="NCBI Taxonomy" id="80872"/>
    <lineage>
        <taxon>Bacteria</taxon>
        <taxon>Bacillati</taxon>
        <taxon>Actinomycetota</taxon>
        <taxon>Actinomycetes</taxon>
        <taxon>Cryptosporangiales</taxon>
        <taxon>Cryptosporangiaceae</taxon>
        <taxon>Cryptosporangium</taxon>
    </lineage>
</organism>
<reference evidence="2 3" key="1">
    <citation type="journal article" date="2019" name="Int. J. Syst. Evol. Microbiol.">
        <title>The Global Catalogue of Microorganisms (GCM) 10K type strain sequencing project: providing services to taxonomists for standard genome sequencing and annotation.</title>
        <authorList>
            <consortium name="The Broad Institute Genomics Platform"/>
            <consortium name="The Broad Institute Genome Sequencing Center for Infectious Disease"/>
            <person name="Wu L."/>
            <person name="Ma J."/>
        </authorList>
    </citation>
    <scope>NUCLEOTIDE SEQUENCE [LARGE SCALE GENOMIC DNA]</scope>
    <source>
        <strain evidence="2 3">JCM 10425</strain>
    </source>
</reference>
<gene>
    <name evidence="2" type="ORF">GCM10009539_23760</name>
</gene>
<evidence type="ECO:0000313" key="2">
    <source>
        <dbReference type="EMBL" id="GAA0237746.1"/>
    </source>
</evidence>
<comment type="caution">
    <text evidence="2">The sequence shown here is derived from an EMBL/GenBank/DDBJ whole genome shotgun (WGS) entry which is preliminary data.</text>
</comment>
<dbReference type="Proteomes" id="UP001500967">
    <property type="component" value="Unassembled WGS sequence"/>
</dbReference>
<sequence length="77" mass="8623">MTQQSVRPFRPSGWSRDATSEDVETAQRILPMHAPIDSSRGLCSSALHLINAPAWPCEQYLWAKAVLDAAERREISD</sequence>
<evidence type="ECO:0000256" key="1">
    <source>
        <dbReference type="SAM" id="MobiDB-lite"/>
    </source>
</evidence>
<feature type="region of interest" description="Disordered" evidence="1">
    <location>
        <begin position="1"/>
        <end position="22"/>
    </location>
</feature>
<keyword evidence="3" id="KW-1185">Reference proteome</keyword>
<dbReference type="RefSeq" id="WP_344648823.1">
    <property type="nucleotide sequence ID" value="NZ_BAAAGX010000009.1"/>
</dbReference>
<evidence type="ECO:0000313" key="3">
    <source>
        <dbReference type="Proteomes" id="UP001500967"/>
    </source>
</evidence>